<comment type="caution">
    <text evidence="1">The sequence shown here is derived from an EMBL/GenBank/DDBJ whole genome shotgun (WGS) entry which is preliminary data.</text>
</comment>
<sequence length="55" mass="6600">MQEDWSSIRKFFSLSEKYEGGFTEEDEKHLIMFAELVSETLEALWDDRNLRKSQV</sequence>
<evidence type="ECO:0000313" key="2">
    <source>
        <dbReference type="Proteomes" id="UP000753908"/>
    </source>
</evidence>
<dbReference type="AlphaFoldDB" id="A0A951PUI8"/>
<name>A0A951PUI8_9CYAN</name>
<proteinExistence type="predicted"/>
<evidence type="ECO:0000313" key="1">
    <source>
        <dbReference type="EMBL" id="MBW4549257.1"/>
    </source>
</evidence>
<dbReference type="Proteomes" id="UP000753908">
    <property type="component" value="Unassembled WGS sequence"/>
</dbReference>
<accession>A0A951PUI8</accession>
<gene>
    <name evidence="1" type="ORF">KME25_33350</name>
</gene>
<dbReference type="EMBL" id="JAHHIF010000088">
    <property type="protein sequence ID" value="MBW4549257.1"/>
    <property type="molecule type" value="Genomic_DNA"/>
</dbReference>
<reference evidence="1" key="1">
    <citation type="submission" date="2021-05" db="EMBL/GenBank/DDBJ databases">
        <authorList>
            <person name="Pietrasiak N."/>
            <person name="Ward R."/>
            <person name="Stajich J.E."/>
            <person name="Kurbessoian T."/>
        </authorList>
    </citation>
    <scope>NUCLEOTIDE SEQUENCE</scope>
    <source>
        <strain evidence="1">CPER-KK1</strain>
    </source>
</reference>
<protein>
    <submittedName>
        <fullName evidence="1">Uncharacterized protein</fullName>
    </submittedName>
</protein>
<reference evidence="1" key="2">
    <citation type="journal article" date="2022" name="Microbiol. Resour. Announc.">
        <title>Metagenome Sequencing to Explore Phylogenomics of Terrestrial Cyanobacteria.</title>
        <authorList>
            <person name="Ward R.D."/>
            <person name="Stajich J.E."/>
            <person name="Johansen J.R."/>
            <person name="Huntemann M."/>
            <person name="Clum A."/>
            <person name="Foster B."/>
            <person name="Foster B."/>
            <person name="Roux S."/>
            <person name="Palaniappan K."/>
            <person name="Varghese N."/>
            <person name="Mukherjee S."/>
            <person name="Reddy T.B.K."/>
            <person name="Daum C."/>
            <person name="Copeland A."/>
            <person name="Chen I.A."/>
            <person name="Ivanova N.N."/>
            <person name="Kyrpides N.C."/>
            <person name="Shapiro N."/>
            <person name="Eloe-Fadrosh E.A."/>
            <person name="Pietrasiak N."/>
        </authorList>
    </citation>
    <scope>NUCLEOTIDE SEQUENCE</scope>
    <source>
        <strain evidence="1">CPER-KK1</strain>
    </source>
</reference>
<organism evidence="1 2">
    <name type="scientific">Symplocastrum torsivum CPER-KK1</name>
    <dbReference type="NCBI Taxonomy" id="450513"/>
    <lineage>
        <taxon>Bacteria</taxon>
        <taxon>Bacillati</taxon>
        <taxon>Cyanobacteriota</taxon>
        <taxon>Cyanophyceae</taxon>
        <taxon>Oscillatoriophycideae</taxon>
        <taxon>Oscillatoriales</taxon>
        <taxon>Microcoleaceae</taxon>
        <taxon>Symplocastrum</taxon>
    </lineage>
</organism>